<dbReference type="EMBL" id="CDGJ01000090">
    <property type="protein sequence ID" value="CEJ08701.1"/>
    <property type="molecule type" value="Genomic_DNA"/>
</dbReference>
<dbReference type="InterPro" id="IPR011701">
    <property type="entry name" value="MFS"/>
</dbReference>
<feature type="transmembrane region" description="Helical" evidence="8">
    <location>
        <begin position="200"/>
        <end position="217"/>
    </location>
</feature>
<evidence type="ECO:0000256" key="3">
    <source>
        <dbReference type="ARBA" id="ARBA00022448"/>
    </source>
</evidence>
<reference evidence="10" key="2">
    <citation type="submission" date="2020-01" db="EMBL/GenBank/DDBJ databases">
        <authorList>
            <person name="Hornung B."/>
        </authorList>
    </citation>
    <scope>NUCLEOTIDE SEQUENCE</scope>
    <source>
        <strain evidence="10">PacBioINE</strain>
    </source>
</reference>
<evidence type="ECO:0000259" key="9">
    <source>
        <dbReference type="PROSITE" id="PS50850"/>
    </source>
</evidence>
<feature type="transmembrane region" description="Helical" evidence="8">
    <location>
        <begin position="139"/>
        <end position="159"/>
    </location>
</feature>
<dbReference type="RefSeq" id="WP_240983330.1">
    <property type="nucleotide sequence ID" value="NZ_CDGJ01000090.1"/>
</dbReference>
<evidence type="ECO:0000313" key="10">
    <source>
        <dbReference type="EMBL" id="CAA7599532.1"/>
    </source>
</evidence>
<keyword evidence="6 8" id="KW-1133">Transmembrane helix</keyword>
<dbReference type="Pfam" id="PF07690">
    <property type="entry name" value="MFS_1"/>
    <property type="match status" value="2"/>
</dbReference>
<feature type="domain" description="Major facilitator superfamily (MFS) profile" evidence="9">
    <location>
        <begin position="11"/>
        <end position="462"/>
    </location>
</feature>
<proteinExistence type="inferred from homology"/>
<comment type="subcellular location">
    <subcellularLocation>
        <location evidence="1">Cell membrane</location>
        <topology evidence="1">Multi-pass membrane protein</topology>
    </subcellularLocation>
</comment>
<feature type="transmembrane region" description="Helical" evidence="8">
    <location>
        <begin position="262"/>
        <end position="282"/>
    </location>
</feature>
<name>A0A8S0WDT8_9FIRM</name>
<dbReference type="Gene3D" id="1.20.1250.20">
    <property type="entry name" value="MFS general substrate transporter like domains"/>
    <property type="match status" value="1"/>
</dbReference>
<sequence>MTAKPVNKWSVLASVLIGTVMGPIDASVVYIALPAMSKFFKVAPATMSWVSMAYLLVMASFLLSFGRLGDLMGFKKLFLAGLLFFVATSALCGFAPTLGALIALRALQAVGAGMAMSMSTAIITAVFPPQERGRALGLYAMIIALGLAAGPSLGGFLVSSVGWRAIFFVNVPIGIIAFFWCFAVLPAIPGQGRRPFDWQGALLAFIGLGTLLLFVNWTSARGWVWSTILVGLVALVSLYTFIRLEHKLSEPMLDLTLFHSRVFSAANAAALFNFLTQYVIVFVTPFLLQRALHFPAARAGEIMTAFPLTVLIVAPLSGAFSDKVGQRWLAFAGSALCTLAAALLAVSSSGATAWKVGLCLSAFGLGTGIFQSPNNSAVMGSVPRSRLGIAGSVLATTRNVGMVLGIVTAGAILNTASLPHGIPTAGAWSTPYLSGLTGAYLAAAIASVLATLITVLAHEASPKQGQV</sequence>
<feature type="transmembrane region" description="Helical" evidence="8">
    <location>
        <begin position="302"/>
        <end position="321"/>
    </location>
</feature>
<dbReference type="EMBL" id="LR746496">
    <property type="protein sequence ID" value="CAA7599532.1"/>
    <property type="molecule type" value="Genomic_DNA"/>
</dbReference>
<dbReference type="KEGG" id="aacx:DEACI_0158"/>
<dbReference type="PANTHER" id="PTHR42718:SF9">
    <property type="entry name" value="MAJOR FACILITATOR SUPERFAMILY MULTIDRUG TRANSPORTER MFSC"/>
    <property type="match status" value="1"/>
</dbReference>
<dbReference type="NCBIfam" id="TIGR00711">
    <property type="entry name" value="efflux_EmrB"/>
    <property type="match status" value="1"/>
</dbReference>
<evidence type="ECO:0000313" key="11">
    <source>
        <dbReference type="EMBL" id="CEJ08701.1"/>
    </source>
</evidence>
<evidence type="ECO:0000313" key="12">
    <source>
        <dbReference type="Proteomes" id="UP001071230"/>
    </source>
</evidence>
<dbReference type="GO" id="GO:0005886">
    <property type="term" value="C:plasma membrane"/>
    <property type="evidence" value="ECO:0007669"/>
    <property type="project" value="UniProtKB-SubCell"/>
</dbReference>
<dbReference type="SUPFAM" id="SSF103473">
    <property type="entry name" value="MFS general substrate transporter"/>
    <property type="match status" value="1"/>
</dbReference>
<dbReference type="InterPro" id="IPR004638">
    <property type="entry name" value="EmrB-like"/>
</dbReference>
<dbReference type="GO" id="GO:0022857">
    <property type="term" value="F:transmembrane transporter activity"/>
    <property type="evidence" value="ECO:0007669"/>
    <property type="project" value="InterPro"/>
</dbReference>
<accession>A0A8S0WDT8</accession>
<dbReference type="PANTHER" id="PTHR42718">
    <property type="entry name" value="MAJOR FACILITATOR SUPERFAMILY MULTIDRUG TRANSPORTER MFSC"/>
    <property type="match status" value="1"/>
</dbReference>
<evidence type="ECO:0000256" key="1">
    <source>
        <dbReference type="ARBA" id="ARBA00004651"/>
    </source>
</evidence>
<keyword evidence="7 8" id="KW-0472">Membrane</keyword>
<evidence type="ECO:0000256" key="5">
    <source>
        <dbReference type="ARBA" id="ARBA00022692"/>
    </source>
</evidence>
<dbReference type="Gene3D" id="1.20.1720.10">
    <property type="entry name" value="Multidrug resistance protein D"/>
    <property type="match status" value="1"/>
</dbReference>
<feature type="transmembrane region" description="Helical" evidence="8">
    <location>
        <begin position="109"/>
        <end position="127"/>
    </location>
</feature>
<dbReference type="InterPro" id="IPR036259">
    <property type="entry name" value="MFS_trans_sf"/>
</dbReference>
<keyword evidence="5 8" id="KW-0812">Transmembrane</keyword>
<dbReference type="CDD" id="cd17321">
    <property type="entry name" value="MFS_MMR_MDR_like"/>
    <property type="match status" value="1"/>
</dbReference>
<dbReference type="Proteomes" id="UP000836597">
    <property type="component" value="Chromosome"/>
</dbReference>
<feature type="transmembrane region" description="Helical" evidence="8">
    <location>
        <begin position="223"/>
        <end position="242"/>
    </location>
</feature>
<keyword evidence="12" id="KW-1185">Reference proteome</keyword>
<evidence type="ECO:0000256" key="4">
    <source>
        <dbReference type="ARBA" id="ARBA00022475"/>
    </source>
</evidence>
<keyword evidence="3" id="KW-0813">Transport</keyword>
<evidence type="ECO:0000256" key="6">
    <source>
        <dbReference type="ARBA" id="ARBA00022989"/>
    </source>
</evidence>
<evidence type="ECO:0000256" key="2">
    <source>
        <dbReference type="ARBA" id="ARBA00008537"/>
    </source>
</evidence>
<feature type="transmembrane region" description="Helical" evidence="8">
    <location>
        <begin position="391"/>
        <end position="413"/>
    </location>
</feature>
<gene>
    <name evidence="10" type="ORF">DEACI_0158</name>
    <name evidence="11" type="ORF">DEACI_3180</name>
</gene>
<dbReference type="Proteomes" id="UP001071230">
    <property type="component" value="Unassembled WGS sequence"/>
</dbReference>
<evidence type="ECO:0000256" key="8">
    <source>
        <dbReference type="SAM" id="Phobius"/>
    </source>
</evidence>
<reference evidence="11" key="1">
    <citation type="submission" date="2014-11" db="EMBL/GenBank/DDBJ databases">
        <authorList>
            <person name="Hornung B.V."/>
        </authorList>
    </citation>
    <scope>NUCLEOTIDE SEQUENCE</scope>
    <source>
        <strain evidence="11">INE</strain>
    </source>
</reference>
<feature type="transmembrane region" description="Helical" evidence="8">
    <location>
        <begin position="45"/>
        <end position="65"/>
    </location>
</feature>
<comment type="similarity">
    <text evidence="2">Belongs to the major facilitator superfamily. EmrB family.</text>
</comment>
<protein>
    <submittedName>
        <fullName evidence="11">Drug resistance transporter, EmrB/QacA sub</fullName>
    </submittedName>
    <submittedName>
        <fullName evidence="10">Tetracycline resistance protein TetB signature</fullName>
    </submittedName>
</protein>
<dbReference type="PRINTS" id="PR01036">
    <property type="entry name" value="TCRTETB"/>
</dbReference>
<organism evidence="10">
    <name type="scientific">Acididesulfobacillus acetoxydans</name>
    <dbReference type="NCBI Taxonomy" id="1561005"/>
    <lineage>
        <taxon>Bacteria</taxon>
        <taxon>Bacillati</taxon>
        <taxon>Bacillota</taxon>
        <taxon>Clostridia</taxon>
        <taxon>Eubacteriales</taxon>
        <taxon>Peptococcaceae</taxon>
        <taxon>Acididesulfobacillus</taxon>
    </lineage>
</organism>
<feature type="transmembrane region" description="Helical" evidence="8">
    <location>
        <begin position="433"/>
        <end position="457"/>
    </location>
</feature>
<feature type="transmembrane region" description="Helical" evidence="8">
    <location>
        <begin position="12"/>
        <end position="33"/>
    </location>
</feature>
<feature type="transmembrane region" description="Helical" evidence="8">
    <location>
        <begin position="328"/>
        <end position="346"/>
    </location>
</feature>
<dbReference type="InterPro" id="IPR020846">
    <property type="entry name" value="MFS_dom"/>
</dbReference>
<feature type="transmembrane region" description="Helical" evidence="8">
    <location>
        <begin position="165"/>
        <end position="188"/>
    </location>
</feature>
<dbReference type="AlphaFoldDB" id="A0A8S0WDT8"/>
<keyword evidence="4" id="KW-1003">Cell membrane</keyword>
<feature type="transmembrane region" description="Helical" evidence="8">
    <location>
        <begin position="77"/>
        <end position="103"/>
    </location>
</feature>
<evidence type="ECO:0000256" key="7">
    <source>
        <dbReference type="ARBA" id="ARBA00023136"/>
    </source>
</evidence>
<dbReference type="PROSITE" id="PS50850">
    <property type="entry name" value="MFS"/>
    <property type="match status" value="1"/>
</dbReference>